<name>A0A3B0TN25_9ZZZZ</name>
<organism evidence="1">
    <name type="scientific">hydrothermal vent metagenome</name>
    <dbReference type="NCBI Taxonomy" id="652676"/>
    <lineage>
        <taxon>unclassified sequences</taxon>
        <taxon>metagenomes</taxon>
        <taxon>ecological metagenomes</taxon>
    </lineage>
</organism>
<accession>A0A3B0TN25</accession>
<reference evidence="1" key="1">
    <citation type="submission" date="2018-06" db="EMBL/GenBank/DDBJ databases">
        <authorList>
            <person name="Zhirakovskaya E."/>
        </authorList>
    </citation>
    <scope>NUCLEOTIDE SEQUENCE</scope>
</reference>
<sequence>MVPRGSISNPTSQLQETRILAHSGELHRTTIHSRDVAIPALPRFWS</sequence>
<evidence type="ECO:0000313" key="1">
    <source>
        <dbReference type="EMBL" id="VAW20075.1"/>
    </source>
</evidence>
<protein>
    <submittedName>
        <fullName evidence="1">Uncharacterized protein</fullName>
    </submittedName>
</protein>
<proteinExistence type="predicted"/>
<dbReference type="EMBL" id="UOEQ01000252">
    <property type="protein sequence ID" value="VAW20075.1"/>
    <property type="molecule type" value="Genomic_DNA"/>
</dbReference>
<dbReference type="AlphaFoldDB" id="A0A3B0TN25"/>
<gene>
    <name evidence="1" type="ORF">MNBD_ALPHA11-1913</name>
</gene>